<dbReference type="OrthoDB" id="416454at2759"/>
<evidence type="ECO:0000313" key="1">
    <source>
        <dbReference type="EMBL" id="TRZ20458.1"/>
    </source>
</evidence>
<keyword evidence="2" id="KW-1185">Reference proteome</keyword>
<protein>
    <recommendedName>
        <fullName evidence="3">Reverse transcriptase domain-containing protein</fullName>
    </recommendedName>
</protein>
<gene>
    <name evidence="1" type="ORF">HGM15179_006592</name>
</gene>
<evidence type="ECO:0008006" key="3">
    <source>
        <dbReference type="Google" id="ProtNLM"/>
    </source>
</evidence>
<proteinExistence type="predicted"/>
<dbReference type="EMBL" id="SWJQ01000147">
    <property type="protein sequence ID" value="TRZ20458.1"/>
    <property type="molecule type" value="Genomic_DNA"/>
</dbReference>
<dbReference type="AlphaFoldDB" id="A0A8K1GLN3"/>
<evidence type="ECO:0000313" key="2">
    <source>
        <dbReference type="Proteomes" id="UP000796761"/>
    </source>
</evidence>
<comment type="caution">
    <text evidence="1">The sequence shown here is derived from an EMBL/GenBank/DDBJ whole genome shotgun (WGS) entry which is preliminary data.</text>
</comment>
<sequence>MTYLVDEAQVDVVYLDISKGIDIVSHSILLEKLVACGLDRCTLQWVKTNLEGHAQKRVVAKKANDILACISNGVASRTRAGIDPILGTGEAKPQILCSALCPSLHEGH</sequence>
<reference evidence="1" key="1">
    <citation type="submission" date="2019-04" db="EMBL/GenBank/DDBJ databases">
        <title>Genome assembly of Zosterops borbonicus 15179.</title>
        <authorList>
            <person name="Leroy T."/>
            <person name="Anselmetti Y."/>
            <person name="Tilak M.-K."/>
            <person name="Nabholz B."/>
        </authorList>
    </citation>
    <scope>NUCLEOTIDE SEQUENCE</scope>
    <source>
        <strain evidence="1">HGM_15179</strain>
        <tissue evidence="1">Muscle</tissue>
    </source>
</reference>
<accession>A0A8K1GLN3</accession>
<dbReference type="PANTHER" id="PTHR33332">
    <property type="entry name" value="REVERSE TRANSCRIPTASE DOMAIN-CONTAINING PROTEIN"/>
    <property type="match status" value="1"/>
</dbReference>
<dbReference type="Proteomes" id="UP000796761">
    <property type="component" value="Unassembled WGS sequence"/>
</dbReference>
<organism evidence="1 2">
    <name type="scientific">Zosterops borbonicus</name>
    <dbReference type="NCBI Taxonomy" id="364589"/>
    <lineage>
        <taxon>Eukaryota</taxon>
        <taxon>Metazoa</taxon>
        <taxon>Chordata</taxon>
        <taxon>Craniata</taxon>
        <taxon>Vertebrata</taxon>
        <taxon>Euteleostomi</taxon>
        <taxon>Archelosauria</taxon>
        <taxon>Archosauria</taxon>
        <taxon>Dinosauria</taxon>
        <taxon>Saurischia</taxon>
        <taxon>Theropoda</taxon>
        <taxon>Coelurosauria</taxon>
        <taxon>Aves</taxon>
        <taxon>Neognathae</taxon>
        <taxon>Neoaves</taxon>
        <taxon>Telluraves</taxon>
        <taxon>Australaves</taxon>
        <taxon>Passeriformes</taxon>
        <taxon>Sylvioidea</taxon>
        <taxon>Zosteropidae</taxon>
        <taxon>Zosterops</taxon>
    </lineage>
</organism>
<name>A0A8K1GLN3_9PASS</name>